<dbReference type="AlphaFoldDB" id="E0XN39"/>
<dbReference type="PROSITE" id="PS51762">
    <property type="entry name" value="GH16_2"/>
    <property type="match status" value="1"/>
</dbReference>
<dbReference type="EMBL" id="GU451059">
    <property type="protein sequence ID" value="ADK55597.1"/>
    <property type="molecule type" value="mRNA"/>
</dbReference>
<evidence type="ECO:0007829" key="13">
    <source>
        <dbReference type="PDB" id="3WDT"/>
    </source>
</evidence>
<feature type="disulfide bond" evidence="13 14">
    <location>
        <begin position="112"/>
        <end position="281"/>
    </location>
</feature>
<keyword evidence="10" id="KW-0732">Signal</keyword>
<dbReference type="PDB" id="3WDU">
    <property type="method" value="X-ray"/>
    <property type="resolution" value="2.25 A"/>
    <property type="chains" value="A/B/C/D=19-314"/>
</dbReference>
<dbReference type="PDBsum" id="3WDX"/>
<dbReference type="GO" id="GO:0005886">
    <property type="term" value="C:plasma membrane"/>
    <property type="evidence" value="ECO:0007669"/>
    <property type="project" value="UniProtKB-SubCell"/>
</dbReference>
<evidence type="ECO:0000256" key="1">
    <source>
        <dbReference type="ARBA" id="ARBA00000124"/>
    </source>
</evidence>
<dbReference type="SMR" id="E0XN39"/>
<dbReference type="PANTHER" id="PTHR10963:SF24">
    <property type="entry name" value="GLYCOSIDASE C21B10.07-RELATED"/>
    <property type="match status" value="1"/>
</dbReference>
<dbReference type="PANTHER" id="PTHR10963">
    <property type="entry name" value="GLYCOSYL HYDROLASE-RELATED"/>
    <property type="match status" value="1"/>
</dbReference>
<dbReference type="GO" id="GO:0098552">
    <property type="term" value="C:side of membrane"/>
    <property type="evidence" value="ECO:0007669"/>
    <property type="project" value="UniProtKB-KW"/>
</dbReference>
<dbReference type="Pfam" id="PF26113">
    <property type="entry name" value="GH16_XgeA"/>
    <property type="match status" value="1"/>
</dbReference>
<dbReference type="Gene3D" id="2.60.120.200">
    <property type="match status" value="1"/>
</dbReference>
<dbReference type="CDD" id="cd02181">
    <property type="entry name" value="GH16_fungal_Lam16A_glucanase"/>
    <property type="match status" value="1"/>
</dbReference>
<dbReference type="BRENDA" id="3.2.1.73">
    <property type="organism ID" value="9517"/>
</dbReference>
<comment type="subcellular location">
    <subcellularLocation>
        <location evidence="2">Cell membrane</location>
        <topology evidence="2">Lipid-anchor</topology>
        <topology evidence="2">GPI-anchor</topology>
    </subcellularLocation>
</comment>
<evidence type="ECO:0000256" key="10">
    <source>
        <dbReference type="SAM" id="SignalP"/>
    </source>
</evidence>
<dbReference type="PDB" id="3WDW">
    <property type="method" value="X-ray"/>
    <property type="resolution" value="1.80 A"/>
    <property type="chains" value="A/B=19-314"/>
</dbReference>
<feature type="disulfide bond" evidence="13 14">
    <location>
        <begin position="268"/>
        <end position="288"/>
    </location>
</feature>
<dbReference type="CAZy" id="GH16">
    <property type="family name" value="Glycoside Hydrolase Family 16"/>
</dbReference>
<dbReference type="InterPro" id="IPR013320">
    <property type="entry name" value="ConA-like_dom_sf"/>
</dbReference>
<reference evidence="12" key="1">
    <citation type="journal article" date="2010" name="Appl. Microbiol. Biotechnol.">
        <title>High-level expression of a specific beta-1,3-1,4-glucanase from the thermophilic fungus Paecilomyces thermophila in Pichia pastoris.</title>
        <authorList>
            <person name="Hua C."/>
            <person name="Yan Q."/>
            <person name="Jiang Z."/>
            <person name="Li Y."/>
            <person name="Katrolia P."/>
        </authorList>
    </citation>
    <scope>NUCLEOTIDE SEQUENCE</scope>
    <source>
        <strain evidence="12">J18</strain>
    </source>
</reference>
<evidence type="ECO:0000259" key="11">
    <source>
        <dbReference type="PROSITE" id="PS51762"/>
    </source>
</evidence>
<keyword evidence="6" id="KW-0472">Membrane</keyword>
<dbReference type="PDB" id="3WDV">
    <property type="method" value="X-ray"/>
    <property type="resolution" value="1.94 A"/>
    <property type="chains" value="A/B/C/D=19-314"/>
</dbReference>
<dbReference type="SUPFAM" id="SSF49899">
    <property type="entry name" value="Concanavalin A-like lectins/glucanases"/>
    <property type="match status" value="1"/>
</dbReference>
<evidence type="ECO:0000256" key="2">
    <source>
        <dbReference type="ARBA" id="ARBA00004609"/>
    </source>
</evidence>
<accession>E0XN39</accession>
<feature type="signal peptide" evidence="10">
    <location>
        <begin position="1"/>
        <end position="18"/>
    </location>
</feature>
<evidence type="ECO:0000256" key="9">
    <source>
        <dbReference type="ARBA" id="ARBA00023295"/>
    </source>
</evidence>
<keyword evidence="13 14" id="KW-0002">3D-structure</keyword>
<organism evidence="12">
    <name type="scientific">Paecilomyces sp. 'thermophila'</name>
    <dbReference type="NCBI Taxonomy" id="566408"/>
    <lineage>
        <taxon>Eukaryota</taxon>
        <taxon>Fungi</taxon>
        <taxon>Dikarya</taxon>
        <taxon>Ascomycota</taxon>
        <taxon>Pezizomycotina</taxon>
        <taxon>Eurotiomycetes</taxon>
        <taxon>Eurotiomycetidae</taxon>
        <taxon>Eurotiales</taxon>
        <taxon>Thermoascaceae</taxon>
        <taxon>Paecilomyces</taxon>
    </lineage>
</organism>
<proteinExistence type="evidence at protein level"/>
<evidence type="ECO:0000256" key="6">
    <source>
        <dbReference type="ARBA" id="ARBA00022622"/>
    </source>
</evidence>
<keyword evidence="9 12" id="KW-0326">Glycosidase</keyword>
<dbReference type="GO" id="GO:0052861">
    <property type="term" value="F:endo-1,3(4)-beta-glucanase activity"/>
    <property type="evidence" value="ECO:0007669"/>
    <property type="project" value="UniProtKB-EC"/>
</dbReference>
<dbReference type="PDBsum" id="3WDV"/>
<keyword evidence="8" id="KW-0449">Lipoprotein</keyword>
<feature type="disulfide bond" evidence="13 14">
    <location>
        <begin position="154"/>
        <end position="250"/>
    </location>
</feature>
<comment type="catalytic activity">
    <reaction evidence="1">
        <text>Endohydrolysis of (1-&gt;3)- or (1-&gt;4)-linkages in beta-D-glucans when the glucose residue whose reducing group is involved in the linkage to be hydrolyzed is itself substituted at C-3.</text>
        <dbReference type="EC" id="3.2.1.6"/>
    </reaction>
</comment>
<sequence length="314" mass="33765">MRSLPILFAGLTSQLAAAYHLVDDYGRGNGFFDKFNFFTGDDPTHGYVDYVSRDVAAGAGLIGERDGRTYMGVDFTNPASGRGRRSVRLESKNTYEHGLIVIDLAHMPGSVCGTWPAFWTLGTGDWPYGGEIDIIEGVNDNTFNHMVLHTSDGCTIDNDGFTGNLKTSNCYVYAPGQDANAGCGIEATDPNSYGKGFNSIGGGIYATEITPNGISIWFFPRGSEPGDVLGDNPNPANWDTPAAKFAGGGCDWEGKFNAQRLIFDVTFCGDWAGNVWGIGGCASRAANCVDFVRDNPSAFAESYWLVNSLRVYAP</sequence>
<evidence type="ECO:0000313" key="12">
    <source>
        <dbReference type="EMBL" id="ADK55597.1"/>
    </source>
</evidence>
<dbReference type="FunFam" id="2.60.120.200:FF:000114">
    <property type="entry name" value="Probable endo-1,3(4)-beta-glucanase NFIA_089530"/>
    <property type="match status" value="1"/>
</dbReference>
<dbReference type="PDBsum" id="3WDU"/>
<feature type="chain" id="PRO_5003143094" description="endo-1,3(4)-beta-glucanase" evidence="10">
    <location>
        <begin position="19"/>
        <end position="314"/>
    </location>
</feature>
<keyword evidence="7 12" id="KW-0378">Hydrolase</keyword>
<dbReference type="EvolutionaryTrace" id="E0XN39"/>
<dbReference type="PDBsum" id="3WDT"/>
<keyword evidence="5" id="KW-1003">Cell membrane</keyword>
<evidence type="ECO:0000256" key="5">
    <source>
        <dbReference type="ARBA" id="ARBA00022475"/>
    </source>
</evidence>
<dbReference type="PDB" id="3WDX">
    <property type="method" value="X-ray"/>
    <property type="resolution" value="1.90 A"/>
    <property type="chains" value="A/B=19-314"/>
</dbReference>
<keyword evidence="6" id="KW-0336">GPI-anchor</keyword>
<evidence type="ECO:0007829" key="14">
    <source>
        <dbReference type="PDB" id="3WDU"/>
    </source>
</evidence>
<evidence type="ECO:0000256" key="7">
    <source>
        <dbReference type="ARBA" id="ARBA00022801"/>
    </source>
</evidence>
<comment type="similarity">
    <text evidence="3">Belongs to the glycosyl hydrolase 16 family.</text>
</comment>
<reference evidence="13 14" key="2">
    <citation type="journal article" date="2014" name="Biochim. Biophys. Acta">
        <title>Structural and mutagenetic analyses of a 1,3-1,4-beta-glucanase from Paecilomyces thermophila.</title>
        <authorList>
            <person name="Cheng Y.S."/>
            <person name="Huang C.H."/>
            <person name="Chen C.C."/>
            <person name="Huang T.Y."/>
            <person name="Ko T.P."/>
            <person name="Huang J.W."/>
            <person name="Wu T.H."/>
            <person name="Liu J.R."/>
            <person name="Guo R.T."/>
        </authorList>
    </citation>
    <scope>X-RAY CRYSTALLOGRAPHY (1.80 ANGSTROMS) OF 19-314</scope>
    <scope>DISULFIDE BONDS</scope>
</reference>
<evidence type="ECO:0000256" key="3">
    <source>
        <dbReference type="ARBA" id="ARBA00006865"/>
    </source>
</evidence>
<protein>
    <recommendedName>
        <fullName evidence="4">endo-1,3(4)-beta-glucanase</fullName>
        <ecNumber evidence="4">3.2.1.6</ecNumber>
    </recommendedName>
</protein>
<dbReference type="PDBsum" id="3WDY"/>
<dbReference type="EC" id="3.2.1.6" evidence="4"/>
<evidence type="ECO:0000256" key="4">
    <source>
        <dbReference type="ARBA" id="ARBA00012599"/>
    </source>
</evidence>
<dbReference type="InterPro" id="IPR050546">
    <property type="entry name" value="Glycosyl_Hydrlase_16"/>
</dbReference>
<name>E0XN39_9EURO</name>
<dbReference type="PDB" id="3WDY">
    <property type="method" value="X-ray"/>
    <property type="resolution" value="1.94 A"/>
    <property type="chains" value="A/B/C/D=19-314"/>
</dbReference>
<keyword evidence="6" id="KW-0325">Glycoprotein</keyword>
<dbReference type="PDBsum" id="3WDW"/>
<feature type="disulfide bond" evidence="13 14">
    <location>
        <begin position="170"/>
        <end position="183"/>
    </location>
</feature>
<dbReference type="InterPro" id="IPR000757">
    <property type="entry name" value="Beta-glucanase-like"/>
</dbReference>
<feature type="domain" description="GH16" evidence="11">
    <location>
        <begin position="6"/>
        <end position="280"/>
    </location>
</feature>
<dbReference type="PDB" id="3WDT">
    <property type="method" value="X-ray"/>
    <property type="resolution" value="1.98 A"/>
    <property type="chains" value="A/B/C/D=19-314"/>
</dbReference>
<evidence type="ECO:0000256" key="8">
    <source>
        <dbReference type="ARBA" id="ARBA00023288"/>
    </source>
</evidence>
<dbReference type="GO" id="GO:0009251">
    <property type="term" value="P:glucan catabolic process"/>
    <property type="evidence" value="ECO:0007669"/>
    <property type="project" value="TreeGrafter"/>
</dbReference>